<evidence type="ECO:0000256" key="1">
    <source>
        <dbReference type="SAM" id="MobiDB-lite"/>
    </source>
</evidence>
<protein>
    <submittedName>
        <fullName evidence="2">Uncharacterized protein</fullName>
    </submittedName>
</protein>
<dbReference type="PROSITE" id="PS51257">
    <property type="entry name" value="PROKAR_LIPOPROTEIN"/>
    <property type="match status" value="1"/>
</dbReference>
<accession>A0A8U0IMH1</accession>
<gene>
    <name evidence="2" type="ORF">M0R88_05845</name>
</gene>
<keyword evidence="3" id="KW-1185">Reference proteome</keyword>
<dbReference type="RefSeq" id="WP_248656020.1">
    <property type="nucleotide sequence ID" value="NZ_CP096658.1"/>
</dbReference>
<organism evidence="2 3">
    <name type="scientific">Halorussus gelatinilyticus</name>
    <dbReference type="NCBI Taxonomy" id="2937524"/>
    <lineage>
        <taxon>Archaea</taxon>
        <taxon>Methanobacteriati</taxon>
        <taxon>Methanobacteriota</taxon>
        <taxon>Stenosarchaea group</taxon>
        <taxon>Halobacteria</taxon>
        <taxon>Halobacteriales</taxon>
        <taxon>Haladaptataceae</taxon>
        <taxon>Halorussus</taxon>
    </lineage>
</organism>
<dbReference type="Proteomes" id="UP000830434">
    <property type="component" value="Chromosome"/>
</dbReference>
<evidence type="ECO:0000313" key="2">
    <source>
        <dbReference type="EMBL" id="UPW01622.1"/>
    </source>
</evidence>
<feature type="region of interest" description="Disordered" evidence="1">
    <location>
        <begin position="25"/>
        <end position="92"/>
    </location>
</feature>
<dbReference type="KEGG" id="haxz:M0R88_05845"/>
<sequence length="236" mass="25366">MRRRTALKSLASASVGLSVAGCLGAEEEPGTATSRTSATTRTTDAPVTETGEPTTTESSVGTTTDTTTDAPEETRTTTHECPAKGQPAPPCGGDWKRLNAATSGDVSRGTAGGFELTAEPTTLSLGDCVTFRLTNRSGEKRTTGIRECYDIHRKTDGGWQSVLFTKRRGYIDLGIWQEPGEGFVWKRRLSQAGLSGHSERHEVRACEPLEPGTYRFVYWGGAGHFDSIAAEFEVTE</sequence>
<dbReference type="EMBL" id="CP096658">
    <property type="protein sequence ID" value="UPW01622.1"/>
    <property type="molecule type" value="Genomic_DNA"/>
</dbReference>
<evidence type="ECO:0000313" key="3">
    <source>
        <dbReference type="Proteomes" id="UP000830434"/>
    </source>
</evidence>
<dbReference type="AlphaFoldDB" id="A0A8U0IMH1"/>
<feature type="compositionally biased region" description="Low complexity" evidence="1">
    <location>
        <begin position="31"/>
        <end position="69"/>
    </location>
</feature>
<proteinExistence type="predicted"/>
<dbReference type="GeneID" id="72189358"/>
<name>A0A8U0IMH1_9EURY</name>
<reference evidence="2" key="1">
    <citation type="submission" date="2022-04" db="EMBL/GenBank/DDBJ databases">
        <title>Diverse halophilic archaea isolated from saline environments.</title>
        <authorList>
            <person name="Cui H.-L."/>
        </authorList>
    </citation>
    <scope>NUCLEOTIDE SEQUENCE</scope>
    <source>
        <strain evidence="2">XZYJT40</strain>
    </source>
</reference>
<feature type="compositionally biased region" description="Basic and acidic residues" evidence="1">
    <location>
        <begin position="72"/>
        <end position="82"/>
    </location>
</feature>